<organism evidence="2 3">
    <name type="scientific">Nematostella vectensis</name>
    <name type="common">Starlet sea anemone</name>
    <dbReference type="NCBI Taxonomy" id="45351"/>
    <lineage>
        <taxon>Eukaryota</taxon>
        <taxon>Metazoa</taxon>
        <taxon>Cnidaria</taxon>
        <taxon>Anthozoa</taxon>
        <taxon>Hexacorallia</taxon>
        <taxon>Actiniaria</taxon>
        <taxon>Edwardsiidae</taxon>
        <taxon>Nematostella</taxon>
    </lineage>
</organism>
<proteinExistence type="predicted"/>
<dbReference type="InParanoid" id="A7RUA9"/>
<evidence type="ECO:0000256" key="1">
    <source>
        <dbReference type="SAM" id="MobiDB-lite"/>
    </source>
</evidence>
<dbReference type="Proteomes" id="UP000001593">
    <property type="component" value="Unassembled WGS sequence"/>
</dbReference>
<keyword evidence="3" id="KW-1185">Reference proteome</keyword>
<dbReference type="AlphaFoldDB" id="A7RUA9"/>
<name>A7RUA9_NEMVE</name>
<dbReference type="OMA" id="MNILNAK"/>
<evidence type="ECO:0000313" key="2">
    <source>
        <dbReference type="EMBL" id="EDO44984.1"/>
    </source>
</evidence>
<feature type="compositionally biased region" description="Basic and acidic residues" evidence="1">
    <location>
        <begin position="105"/>
        <end position="124"/>
    </location>
</feature>
<reference evidence="2 3" key="1">
    <citation type="journal article" date="2007" name="Science">
        <title>Sea anemone genome reveals ancestral eumetazoan gene repertoire and genomic organization.</title>
        <authorList>
            <person name="Putnam N.H."/>
            <person name="Srivastava M."/>
            <person name="Hellsten U."/>
            <person name="Dirks B."/>
            <person name="Chapman J."/>
            <person name="Salamov A."/>
            <person name="Terry A."/>
            <person name="Shapiro H."/>
            <person name="Lindquist E."/>
            <person name="Kapitonov V.V."/>
            <person name="Jurka J."/>
            <person name="Genikhovich G."/>
            <person name="Grigoriev I.V."/>
            <person name="Lucas S.M."/>
            <person name="Steele R.E."/>
            <person name="Finnerty J.R."/>
            <person name="Technau U."/>
            <person name="Martindale M.Q."/>
            <person name="Rokhsar D.S."/>
        </authorList>
    </citation>
    <scope>NUCLEOTIDE SEQUENCE [LARGE SCALE GENOMIC DNA]</scope>
    <source>
        <strain evidence="3">CH2 X CH6</strain>
    </source>
</reference>
<dbReference type="EMBL" id="DS469539">
    <property type="protein sequence ID" value="EDO44984.1"/>
    <property type="molecule type" value="Genomic_DNA"/>
</dbReference>
<dbReference type="HOGENOM" id="CLU_1054871_0_0_1"/>
<evidence type="ECO:0000313" key="3">
    <source>
        <dbReference type="Proteomes" id="UP000001593"/>
    </source>
</evidence>
<feature type="compositionally biased region" description="Basic and acidic residues" evidence="1">
    <location>
        <begin position="89"/>
        <end position="98"/>
    </location>
</feature>
<sequence>MKHMMFHQSKRRHPKRLDGEISSSEDEFSKKNTSKPPNEKKVKPRTSPPTSESDTYCDNKLNKLKINSENDEASESVTLKEIIDPGEGTTRESEKESEPEQEEASPEKLEDTKPDNNKITESKNMENQWKSIDEKMNISVGHKATKGQFRFDFLGDEVDQAEADALSALNNYWLTSIAKKAAKPSTDIPEEHKPFYNKYCNGTKKLSIETATRLMSYPHVIAITLKSNAKIEVITSDVEKALEKNAELREPHFDVVTAMGMHLF</sequence>
<feature type="region of interest" description="Disordered" evidence="1">
    <location>
        <begin position="1"/>
        <end position="126"/>
    </location>
</feature>
<accession>A7RUA9</accession>
<feature type="compositionally biased region" description="Basic residues" evidence="1">
    <location>
        <begin position="1"/>
        <end position="15"/>
    </location>
</feature>
<gene>
    <name evidence="2" type="ORF">NEMVEDRAFT_v1g240751</name>
</gene>
<protein>
    <submittedName>
        <fullName evidence="2">Uncharacterized protein</fullName>
    </submittedName>
</protein>